<keyword evidence="8" id="KW-0694">RNA-binding</keyword>
<keyword evidence="4" id="KW-0540">Nuclease</keyword>
<dbReference type="GO" id="GO:0003723">
    <property type="term" value="F:RNA binding"/>
    <property type="evidence" value="ECO:0007669"/>
    <property type="project" value="UniProtKB-KW"/>
</dbReference>
<dbReference type="Pfam" id="PF17215">
    <property type="entry name" value="Rrp44_S1"/>
    <property type="match status" value="1"/>
</dbReference>
<dbReference type="FunFam" id="2.40.50.690:FF:000014">
    <property type="entry name" value="Probable exosome complex exonuclease RRP44"/>
    <property type="match status" value="1"/>
</dbReference>
<keyword evidence="7" id="KW-0269">Exonuclease</keyword>
<reference evidence="15 16" key="1">
    <citation type="journal article" date="2017" name="Curr. Biol.">
        <title>Genome architecture and evolution of a unichromosomal asexual nematode.</title>
        <authorList>
            <person name="Fradin H."/>
            <person name="Zegar C."/>
            <person name="Gutwein M."/>
            <person name="Lucas J."/>
            <person name="Kovtun M."/>
            <person name="Corcoran D."/>
            <person name="Baugh L.R."/>
            <person name="Kiontke K."/>
            <person name="Gunsalus K."/>
            <person name="Fitch D.H."/>
            <person name="Piano F."/>
        </authorList>
    </citation>
    <scope>NUCLEOTIDE SEQUENCE [LARGE SCALE GENOMIC DNA]</scope>
    <source>
        <strain evidence="15">PF1309</strain>
    </source>
</reference>
<dbReference type="PROSITE" id="PS01175">
    <property type="entry name" value="RIBONUCLEASE_II"/>
    <property type="match status" value="1"/>
</dbReference>
<dbReference type="STRING" id="2018661.A0A2A2KMP9"/>
<dbReference type="Pfam" id="PF17849">
    <property type="entry name" value="OB_Dis3"/>
    <property type="match status" value="1"/>
</dbReference>
<dbReference type="GO" id="GO:0004519">
    <property type="term" value="F:endonuclease activity"/>
    <property type="evidence" value="ECO:0007669"/>
    <property type="project" value="TreeGrafter"/>
</dbReference>
<feature type="region of interest" description="Disordered" evidence="13">
    <location>
        <begin position="332"/>
        <end position="357"/>
    </location>
</feature>
<comment type="caution">
    <text evidence="15">The sequence shown here is derived from an EMBL/GenBank/DDBJ whole genome shotgun (WGS) entry which is preliminary data.</text>
</comment>
<keyword evidence="9" id="KW-0539">Nucleus</keyword>
<evidence type="ECO:0000256" key="4">
    <source>
        <dbReference type="ARBA" id="ARBA00022722"/>
    </source>
</evidence>
<dbReference type="InterPro" id="IPR033770">
    <property type="entry name" value="RRP44_S1"/>
</dbReference>
<dbReference type="InterPro" id="IPR041505">
    <property type="entry name" value="Dis3_CSD2"/>
</dbReference>
<dbReference type="Proteomes" id="UP000218231">
    <property type="component" value="Unassembled WGS sequence"/>
</dbReference>
<dbReference type="Gene3D" id="3.40.50.1010">
    <property type="entry name" value="5'-nuclease"/>
    <property type="match status" value="1"/>
</dbReference>
<dbReference type="CDD" id="cd09862">
    <property type="entry name" value="PIN_Rrp44-like"/>
    <property type="match status" value="1"/>
</dbReference>
<keyword evidence="16" id="KW-1185">Reference proteome</keyword>
<dbReference type="InterPro" id="IPR022966">
    <property type="entry name" value="RNase_II/R_CS"/>
</dbReference>
<dbReference type="GO" id="GO:0000177">
    <property type="term" value="C:cytoplasmic exosome (RNase complex)"/>
    <property type="evidence" value="ECO:0007669"/>
    <property type="project" value="TreeGrafter"/>
</dbReference>
<evidence type="ECO:0000259" key="14">
    <source>
        <dbReference type="SMART" id="SM00955"/>
    </source>
</evidence>
<dbReference type="SMART" id="SM00955">
    <property type="entry name" value="RNB"/>
    <property type="match status" value="1"/>
</dbReference>
<dbReference type="PANTHER" id="PTHR23355:SF35">
    <property type="entry name" value="EXOSOME COMPLEX EXONUCLEASE RRP44"/>
    <property type="match status" value="1"/>
</dbReference>
<dbReference type="Gene3D" id="2.40.50.700">
    <property type="match status" value="1"/>
</dbReference>
<feature type="compositionally biased region" description="Acidic residues" evidence="13">
    <location>
        <begin position="332"/>
        <end position="341"/>
    </location>
</feature>
<dbReference type="InterPro" id="IPR033771">
    <property type="entry name" value="Rrp44_CSD1"/>
</dbReference>
<proteinExistence type="inferred from homology"/>
<evidence type="ECO:0000256" key="9">
    <source>
        <dbReference type="ARBA" id="ARBA00023242"/>
    </source>
</evidence>
<accession>A0A2A2KMP9</accession>
<evidence type="ECO:0000256" key="13">
    <source>
        <dbReference type="SAM" id="MobiDB-lite"/>
    </source>
</evidence>
<evidence type="ECO:0000256" key="3">
    <source>
        <dbReference type="ARBA" id="ARBA00022552"/>
    </source>
</evidence>
<dbReference type="GO" id="GO:0071031">
    <property type="term" value="P:nuclear mRNA surveillance of mRNA 3'-end processing"/>
    <property type="evidence" value="ECO:0007669"/>
    <property type="project" value="TreeGrafter"/>
</dbReference>
<sequence length="981" mass="111389">MATLELNVKQSGIVNRIITKTYFKTRAGKINKRAAERYLRDDLPCGLKACDECRKYGKERLGAKNSDINSLIPSNHVVIADASVWIRFYDIFESELFGNVLITQGIWEYVKAKSISAYKKMNGLTYETPSDRFSVFMTEFHHEIYVPPEECVSESERQEKCLLSAGNYLLKHWKRTGWIPVILCGEEGERDRFRQKGFEQAYTVKEYVNDLKDAKRQELLDKMAAYDSSSTTDKLIYEEHLSHDQIMQGIATGKFRRGTFSVSRENYREANVIVDEDLNTWFITGIHFNRAVHGDIVAVELLPRTEWTAPEKMIRLRDVEELTTTADAIVDELNEDDEDSETATNADVDEGEPKAKKMKKSIAIPTAKVVGIIKRNWRPYCGILMPSALKGARRHLFCPTERVIPRIRIETEQAEILAHQRIVVCIDRCPRDSKYPLGHYVKTIGALGDRDTENEVLLLEHDVPHAPFSDAVIDCLPPEDWKPDMSNVIKQDQWKPKMTGVRVDLRELNICSVDPLGCTDIDDALHCRETEDGYLECGVHIADVTHFVRPGMAMDDEAVMRSTTVYLCDRRIDMLPARLSSNLCSLRGNEERYAFSVVWKMTREAEIIDTRFHKSLICSKAALTYERAQEIIDDQGMIDELAQSLRRLNDMSKLLKHKRTANGALTLASSEIRFEMDWETKTPKGVQNKAHIDTHSMVEEFMLLANISVAEKILSEYPDCALLRRHPIPAPVSYKPVIEAAKKRGYELSIESGKALADSLDRATDKGNPMVNRLLRMLTTRCMTQALYFSAGTIPVENYMHFGLATPIYTHFTSPIRRYADVVVHRLLAASIGADEIPSGLLNQNNVKKLSVNMNYRHKQAQYAGRASVQLNVLTFFKGRVEKVEGFIMGVRSNGIQIFVPTYGVESVIVIKPSPDTVIDAENGFVKAGKTTINELDRVTVQIRLDETNVQRPRIRLDLIEPYIEGLSVDFDLSTEQGIGK</sequence>
<keyword evidence="3" id="KW-0698">rRNA processing</keyword>
<gene>
    <name evidence="15" type="ORF">WR25_10730</name>
</gene>
<dbReference type="GO" id="GO:0016075">
    <property type="term" value="P:rRNA catabolic process"/>
    <property type="evidence" value="ECO:0007669"/>
    <property type="project" value="TreeGrafter"/>
</dbReference>
<organism evidence="15 16">
    <name type="scientific">Diploscapter pachys</name>
    <dbReference type="NCBI Taxonomy" id="2018661"/>
    <lineage>
        <taxon>Eukaryota</taxon>
        <taxon>Metazoa</taxon>
        <taxon>Ecdysozoa</taxon>
        <taxon>Nematoda</taxon>
        <taxon>Chromadorea</taxon>
        <taxon>Rhabditida</taxon>
        <taxon>Rhabditina</taxon>
        <taxon>Rhabditomorpha</taxon>
        <taxon>Rhabditoidea</taxon>
        <taxon>Rhabditidae</taxon>
        <taxon>Diploscapter</taxon>
    </lineage>
</organism>
<protein>
    <recommendedName>
        <fullName evidence="10">Protein DIS3 homolog</fullName>
    </recommendedName>
    <alternativeName>
        <fullName evidence="11">Ribosomal RNA-processing protein 44</fullName>
    </alternativeName>
</protein>
<dbReference type="EMBL" id="LIAE01008204">
    <property type="protein sequence ID" value="PAV75129.1"/>
    <property type="molecule type" value="Genomic_DNA"/>
</dbReference>
<evidence type="ECO:0000256" key="10">
    <source>
        <dbReference type="ARBA" id="ARBA00077221"/>
    </source>
</evidence>
<dbReference type="GO" id="GO:0000176">
    <property type="term" value="C:nuclear exosome (RNase complex)"/>
    <property type="evidence" value="ECO:0007669"/>
    <property type="project" value="TreeGrafter"/>
</dbReference>
<dbReference type="Gene3D" id="2.40.50.690">
    <property type="match status" value="1"/>
</dbReference>
<dbReference type="SUPFAM" id="SSF50249">
    <property type="entry name" value="Nucleic acid-binding proteins"/>
    <property type="match status" value="3"/>
</dbReference>
<name>A0A2A2KMP9_9BILA</name>
<evidence type="ECO:0000313" key="15">
    <source>
        <dbReference type="EMBL" id="PAV75129.1"/>
    </source>
</evidence>
<dbReference type="Gene3D" id="2.40.50.140">
    <property type="entry name" value="Nucleic acid-binding proteins"/>
    <property type="match status" value="1"/>
</dbReference>
<dbReference type="PANTHER" id="PTHR23355">
    <property type="entry name" value="RIBONUCLEASE"/>
    <property type="match status" value="1"/>
</dbReference>
<evidence type="ECO:0000256" key="2">
    <source>
        <dbReference type="ARBA" id="ARBA00005785"/>
    </source>
</evidence>
<evidence type="ECO:0000313" key="16">
    <source>
        <dbReference type="Proteomes" id="UP000218231"/>
    </source>
</evidence>
<evidence type="ECO:0000256" key="1">
    <source>
        <dbReference type="ARBA" id="ARBA00004123"/>
    </source>
</evidence>
<evidence type="ECO:0000256" key="12">
    <source>
        <dbReference type="RuleBase" id="RU003901"/>
    </source>
</evidence>
<evidence type="ECO:0000256" key="6">
    <source>
        <dbReference type="ARBA" id="ARBA00022835"/>
    </source>
</evidence>
<dbReference type="FunFam" id="2.40.50.700:FF:000001">
    <property type="entry name" value="Exosome complex exonuclease exoribonuclease (Rrp44)"/>
    <property type="match status" value="1"/>
</dbReference>
<comment type="subcellular location">
    <subcellularLocation>
        <location evidence="1">Nucleus</location>
    </subcellularLocation>
</comment>
<keyword evidence="5" id="KW-0378">Hydrolase</keyword>
<dbReference type="InterPro" id="IPR012340">
    <property type="entry name" value="NA-bd_OB-fold"/>
</dbReference>
<feature type="domain" description="RNB" evidence="14">
    <location>
        <begin position="502"/>
        <end position="834"/>
    </location>
</feature>
<dbReference type="InterPro" id="IPR050180">
    <property type="entry name" value="RNR_Ribonuclease"/>
</dbReference>
<evidence type="ECO:0000256" key="5">
    <source>
        <dbReference type="ARBA" id="ARBA00022801"/>
    </source>
</evidence>
<dbReference type="OrthoDB" id="372421at2759"/>
<evidence type="ECO:0000256" key="11">
    <source>
        <dbReference type="ARBA" id="ARBA00077930"/>
    </source>
</evidence>
<dbReference type="GO" id="GO:0000175">
    <property type="term" value="F:3'-5'-RNA exonuclease activity"/>
    <property type="evidence" value="ECO:0007669"/>
    <property type="project" value="UniProtKB-ARBA"/>
</dbReference>
<dbReference type="GO" id="GO:0006364">
    <property type="term" value="P:rRNA processing"/>
    <property type="evidence" value="ECO:0007669"/>
    <property type="project" value="UniProtKB-KW"/>
</dbReference>
<dbReference type="Pfam" id="PF00773">
    <property type="entry name" value="RNB"/>
    <property type="match status" value="1"/>
</dbReference>
<dbReference type="Pfam" id="PF17216">
    <property type="entry name" value="Rrp44_CSD1"/>
    <property type="match status" value="1"/>
</dbReference>
<dbReference type="InterPro" id="IPR001900">
    <property type="entry name" value="RNase_II/R"/>
</dbReference>
<evidence type="ECO:0000256" key="8">
    <source>
        <dbReference type="ARBA" id="ARBA00022884"/>
    </source>
</evidence>
<evidence type="ECO:0000256" key="7">
    <source>
        <dbReference type="ARBA" id="ARBA00022839"/>
    </source>
</evidence>
<comment type="similarity">
    <text evidence="2 12">Belongs to the RNR ribonuclease family.</text>
</comment>
<dbReference type="AlphaFoldDB" id="A0A2A2KMP9"/>
<keyword evidence="6" id="KW-0271">Exosome</keyword>